<accession>I1YJ30</accession>
<dbReference type="GO" id="GO:0042834">
    <property type="term" value="F:peptidoglycan binding"/>
    <property type="evidence" value="ECO:0007669"/>
    <property type="project" value="InterPro"/>
</dbReference>
<dbReference type="InterPro" id="IPR003593">
    <property type="entry name" value="AAA+_ATPase"/>
</dbReference>
<dbReference type="Pfam" id="PF13401">
    <property type="entry name" value="AAA_22"/>
    <property type="match status" value="1"/>
</dbReference>
<dbReference type="STRING" id="754477.Q7C_1782"/>
<feature type="region of interest" description="Disordered" evidence="1">
    <location>
        <begin position="350"/>
        <end position="370"/>
    </location>
</feature>
<dbReference type="Gene3D" id="3.40.50.300">
    <property type="entry name" value="P-loop containing nucleotide triphosphate hydrolases"/>
    <property type="match status" value="1"/>
</dbReference>
<dbReference type="InterPro" id="IPR007730">
    <property type="entry name" value="SPOR-like_dom"/>
</dbReference>
<organism evidence="3 4">
    <name type="scientific">Methylophaga frappieri (strain ATCC BAA-2434 / DSM 25690 / JAM7)</name>
    <dbReference type="NCBI Taxonomy" id="754477"/>
    <lineage>
        <taxon>Bacteria</taxon>
        <taxon>Pseudomonadati</taxon>
        <taxon>Pseudomonadota</taxon>
        <taxon>Gammaproteobacteria</taxon>
        <taxon>Thiotrichales</taxon>
        <taxon>Piscirickettsiaceae</taxon>
        <taxon>Methylophaga</taxon>
    </lineage>
</organism>
<sequence>MGQQFEQNLNLCLHLLRSTTQIPVIVAPAGYGKTTLLTALNQKAAEDLRCCVIRAQEITSPQLLLDKCLRTFGSSGDWELPTDLQQLLRQRLQQLKQANVTPVLLIDDVDQLSAEMQQQLGHWLQWQESEQFLWRAVLTTSHVSAIQPMQSDRLQVLSLGGLVEKEISGYLLQRLQAAGWQDSLPFTEKQLNRIQRRSKGIPSEANHQAHQTLMGFEGRWSLPALPTWNPPRWMKWLPMIPVIIAGILLLVFQQTINSWLSTSTDDHETNVIEIEAPAEIPTITVESDKVTSNEEAEKQELINLLDDLEADQLTRDREPVSVAQPDLVEVDDIEETDSEAGLEEVDEVVASSPRVSEPQQQMSEPQSKPITPTKDANWVMQQNAVHYTFQLMGSWDRTEIDRFVQHHDLQEDYAIFASLREGKNWYALIYGVYPNKRAAVQASKNWAAPLSGISTWLRRFQGVQQQIKDKPPID</sequence>
<dbReference type="InterPro" id="IPR049945">
    <property type="entry name" value="AAA_22"/>
</dbReference>
<feature type="domain" description="SPOR" evidence="2">
    <location>
        <begin position="381"/>
        <end position="460"/>
    </location>
</feature>
<dbReference type="SUPFAM" id="SSF52540">
    <property type="entry name" value="P-loop containing nucleoside triphosphate hydrolases"/>
    <property type="match status" value="1"/>
</dbReference>
<dbReference type="InterPro" id="IPR027417">
    <property type="entry name" value="P-loop_NTPase"/>
</dbReference>
<proteinExistence type="predicted"/>
<evidence type="ECO:0000259" key="2">
    <source>
        <dbReference type="PROSITE" id="PS51724"/>
    </source>
</evidence>
<dbReference type="HOGENOM" id="CLU_575945_0_0_6"/>
<dbReference type="AlphaFoldDB" id="I1YJ30"/>
<evidence type="ECO:0000256" key="1">
    <source>
        <dbReference type="SAM" id="MobiDB-lite"/>
    </source>
</evidence>
<evidence type="ECO:0000313" key="4">
    <source>
        <dbReference type="Proteomes" id="UP000009145"/>
    </source>
</evidence>
<dbReference type="Proteomes" id="UP000009145">
    <property type="component" value="Chromosome"/>
</dbReference>
<dbReference type="KEGG" id="mec:Q7C_1782"/>
<dbReference type="PATRIC" id="fig|754477.3.peg.1753"/>
<dbReference type="PROSITE" id="PS51724">
    <property type="entry name" value="SPOR"/>
    <property type="match status" value="1"/>
</dbReference>
<dbReference type="GO" id="GO:0016887">
    <property type="term" value="F:ATP hydrolysis activity"/>
    <property type="evidence" value="ECO:0007669"/>
    <property type="project" value="InterPro"/>
</dbReference>
<reference evidence="3 4" key="1">
    <citation type="journal article" date="2012" name="J. Bacteriol.">
        <title>Complete genome sequences of Methylophaga sp. strain JAM1 and Methylophaga sp. strain JAM7.</title>
        <authorList>
            <person name="Villeneuve C."/>
            <person name="Martineau C."/>
            <person name="Mauffrey F."/>
            <person name="Villemur R."/>
        </authorList>
    </citation>
    <scope>NUCLEOTIDE SEQUENCE [LARGE SCALE GENOMIC DNA]</scope>
    <source>
        <strain evidence="3 4">JAM7</strain>
    </source>
</reference>
<dbReference type="PANTHER" id="PTHR35894">
    <property type="entry name" value="GENERAL SECRETION PATHWAY PROTEIN A-RELATED"/>
    <property type="match status" value="1"/>
</dbReference>
<gene>
    <name evidence="3" type="ordered locus">Q7C_1782</name>
</gene>
<dbReference type="eggNOG" id="COG3267">
    <property type="taxonomic scope" value="Bacteria"/>
</dbReference>
<dbReference type="SMART" id="SM00382">
    <property type="entry name" value="AAA"/>
    <property type="match status" value="1"/>
</dbReference>
<dbReference type="EMBL" id="CP003380">
    <property type="protein sequence ID" value="AFJ02923.1"/>
    <property type="molecule type" value="Genomic_DNA"/>
</dbReference>
<dbReference type="InterPro" id="IPR036680">
    <property type="entry name" value="SPOR-like_sf"/>
</dbReference>
<dbReference type="InterPro" id="IPR052026">
    <property type="entry name" value="ExeA_AAA_ATPase_DNA-bind"/>
</dbReference>
<evidence type="ECO:0000313" key="3">
    <source>
        <dbReference type="EMBL" id="AFJ02923.1"/>
    </source>
</evidence>
<dbReference type="Gene3D" id="3.30.70.1070">
    <property type="entry name" value="Sporulation related repeat"/>
    <property type="match status" value="1"/>
</dbReference>
<feature type="compositionally biased region" description="Low complexity" evidence="1">
    <location>
        <begin position="356"/>
        <end position="367"/>
    </location>
</feature>
<keyword evidence="4" id="KW-1185">Reference proteome</keyword>
<dbReference type="PANTHER" id="PTHR35894:SF1">
    <property type="entry name" value="PHOSPHORIBULOKINASE _ URIDINE KINASE FAMILY"/>
    <property type="match status" value="1"/>
</dbReference>
<name>I1YJ30_METFJ</name>
<dbReference type="eggNOG" id="COG3266">
    <property type="taxonomic scope" value="Bacteria"/>
</dbReference>
<protein>
    <submittedName>
        <fullName evidence="3">Sporulation domain protein</fullName>
    </submittedName>
</protein>